<dbReference type="RefSeq" id="WP_344640242.1">
    <property type="nucleotide sequence ID" value="NZ_BAAATR010000042.1"/>
</dbReference>
<dbReference type="InterPro" id="IPR013783">
    <property type="entry name" value="Ig-like_fold"/>
</dbReference>
<dbReference type="Pfam" id="PF01833">
    <property type="entry name" value="TIG"/>
    <property type="match status" value="2"/>
</dbReference>
<proteinExistence type="predicted"/>
<dbReference type="InterPro" id="IPR002909">
    <property type="entry name" value="IPT_dom"/>
</dbReference>
<evidence type="ECO:0000313" key="2">
    <source>
        <dbReference type="EMBL" id="GAA2270967.1"/>
    </source>
</evidence>
<dbReference type="InterPro" id="IPR017868">
    <property type="entry name" value="Filamin/ABP280_repeat-like"/>
</dbReference>
<dbReference type="SMART" id="SM00429">
    <property type="entry name" value="IPT"/>
    <property type="match status" value="2"/>
</dbReference>
<dbReference type="CDD" id="cd00102">
    <property type="entry name" value="IPT"/>
    <property type="match status" value="2"/>
</dbReference>
<dbReference type="Proteomes" id="UP001500305">
    <property type="component" value="Unassembled WGS sequence"/>
</dbReference>
<evidence type="ECO:0000313" key="3">
    <source>
        <dbReference type="Proteomes" id="UP001500305"/>
    </source>
</evidence>
<dbReference type="PROSITE" id="PS50194">
    <property type="entry name" value="FILAMIN_REPEAT"/>
    <property type="match status" value="1"/>
</dbReference>
<reference evidence="3" key="1">
    <citation type="journal article" date="2019" name="Int. J. Syst. Evol. Microbiol.">
        <title>The Global Catalogue of Microorganisms (GCM) 10K type strain sequencing project: providing services to taxonomists for standard genome sequencing and annotation.</title>
        <authorList>
            <consortium name="The Broad Institute Genomics Platform"/>
            <consortium name="The Broad Institute Genome Sequencing Center for Infectious Disease"/>
            <person name="Wu L."/>
            <person name="Ma J."/>
        </authorList>
    </citation>
    <scope>NUCLEOTIDE SEQUENCE [LARGE SCALE GENOMIC DNA]</scope>
    <source>
        <strain evidence="3">JCM 7356</strain>
    </source>
</reference>
<dbReference type="Gene3D" id="2.60.40.10">
    <property type="entry name" value="Immunoglobulins"/>
    <property type="match status" value="2"/>
</dbReference>
<feature type="domain" description="IPT/TIG" evidence="1">
    <location>
        <begin position="85"/>
        <end position="165"/>
    </location>
</feature>
<dbReference type="InterPro" id="IPR014756">
    <property type="entry name" value="Ig_E-set"/>
</dbReference>
<name>A0ABP5RQJ8_9ACTN</name>
<feature type="domain" description="IPT/TIG" evidence="1">
    <location>
        <begin position="2"/>
        <end position="81"/>
    </location>
</feature>
<protein>
    <recommendedName>
        <fullName evidence="1">IPT/TIG domain-containing protein</fullName>
    </recommendedName>
</protein>
<keyword evidence="3" id="KW-1185">Reference proteome</keyword>
<gene>
    <name evidence="2" type="ORF">GCM10010430_66040</name>
</gene>
<comment type="caution">
    <text evidence="2">The sequence shown here is derived from an EMBL/GenBank/DDBJ whole genome shotgun (WGS) entry which is preliminary data.</text>
</comment>
<sequence length="165" mass="15775">MSPILLAIVPSQGPATGGNTVTLVGSGLTGATAVTFGSTPATFTVLFDGAITATAPAGSGTVPVTVTTPSGTSNPVNYTYQEPAAPVIMALVPPVGLAMGGLPVLIVGTHLSGTTAVTFGAVPAANFTVLGDGAVLAISPPGSGTVQVTVTTGAGTSNGASYTYL</sequence>
<organism evidence="2 3">
    <name type="scientific">Kitasatospora cystarginea</name>
    <dbReference type="NCBI Taxonomy" id="58350"/>
    <lineage>
        <taxon>Bacteria</taxon>
        <taxon>Bacillati</taxon>
        <taxon>Actinomycetota</taxon>
        <taxon>Actinomycetes</taxon>
        <taxon>Kitasatosporales</taxon>
        <taxon>Streptomycetaceae</taxon>
        <taxon>Kitasatospora</taxon>
    </lineage>
</organism>
<dbReference type="EMBL" id="BAAATR010000042">
    <property type="protein sequence ID" value="GAA2270967.1"/>
    <property type="molecule type" value="Genomic_DNA"/>
</dbReference>
<accession>A0ABP5RQJ8</accession>
<evidence type="ECO:0000259" key="1">
    <source>
        <dbReference type="SMART" id="SM00429"/>
    </source>
</evidence>
<dbReference type="SUPFAM" id="SSF81296">
    <property type="entry name" value="E set domains"/>
    <property type="match status" value="2"/>
</dbReference>